<organism evidence="1 2">
    <name type="scientific">Mesobacillus persicus</name>
    <dbReference type="NCBI Taxonomy" id="930146"/>
    <lineage>
        <taxon>Bacteria</taxon>
        <taxon>Bacillati</taxon>
        <taxon>Bacillota</taxon>
        <taxon>Bacilli</taxon>
        <taxon>Bacillales</taxon>
        <taxon>Bacillaceae</taxon>
        <taxon>Mesobacillus</taxon>
    </lineage>
</organism>
<keyword evidence="2" id="KW-1185">Reference proteome</keyword>
<evidence type="ECO:0000313" key="2">
    <source>
        <dbReference type="Proteomes" id="UP000198553"/>
    </source>
</evidence>
<sequence length="108" mass="12538">MKKNTNINVNIPNEILHDMEIHATVVSPVDKKTGILILTSGMKHFTKEIVIRIYLLHREDTKNHFDIQHELQAFSFTSYLQAKKFLNHLPNMSALEMLVLLKPSPQFQ</sequence>
<gene>
    <name evidence="1" type="ORF">SAMN05192533_102309</name>
</gene>
<dbReference type="AlphaFoldDB" id="A0A1H7XRP5"/>
<reference evidence="2" key="1">
    <citation type="submission" date="2016-10" db="EMBL/GenBank/DDBJ databases">
        <authorList>
            <person name="Varghese N."/>
            <person name="Submissions S."/>
        </authorList>
    </citation>
    <scope>NUCLEOTIDE SEQUENCE [LARGE SCALE GENOMIC DNA]</scope>
    <source>
        <strain evidence="2">B48,IBRC-M 10115,DSM 25386,CECT 8001</strain>
    </source>
</reference>
<dbReference type="STRING" id="930146.SAMN05192533_102309"/>
<dbReference type="OrthoDB" id="2453306at2"/>
<dbReference type="EMBL" id="FOBW01000002">
    <property type="protein sequence ID" value="SEM35807.1"/>
    <property type="molecule type" value="Genomic_DNA"/>
</dbReference>
<protein>
    <submittedName>
        <fullName evidence="1">Uncharacterized protein</fullName>
    </submittedName>
</protein>
<name>A0A1H7XRP5_9BACI</name>
<dbReference type="Proteomes" id="UP000198553">
    <property type="component" value="Unassembled WGS sequence"/>
</dbReference>
<dbReference type="RefSeq" id="WP_090741433.1">
    <property type="nucleotide sequence ID" value="NZ_FOBW01000002.1"/>
</dbReference>
<evidence type="ECO:0000313" key="1">
    <source>
        <dbReference type="EMBL" id="SEM35807.1"/>
    </source>
</evidence>
<accession>A0A1H7XRP5</accession>
<proteinExistence type="predicted"/>